<sequence length="128" mass="13998">MNTILHTIKHTVHQDDDARNRPQYLLRPFAMACLSLSAGTALPAQHAGADAKHGHHDARDTHSTRKTHVAVRYSARHRTNEAVNPSAAEPEALRYMARALGPFPSGTGEDGAKHAVLPLGSRVWLWLA</sequence>
<protein>
    <submittedName>
        <fullName evidence="2">Uncharacterized protein</fullName>
    </submittedName>
</protein>
<dbReference type="Proteomes" id="UP000075882">
    <property type="component" value="Unassembled WGS sequence"/>
</dbReference>
<feature type="region of interest" description="Disordered" evidence="1">
    <location>
        <begin position="47"/>
        <end position="66"/>
    </location>
</feature>
<organism evidence="2">
    <name type="scientific">Anopheles coluzzii</name>
    <name type="common">African malaria mosquito</name>
    <dbReference type="NCBI Taxonomy" id="1518534"/>
    <lineage>
        <taxon>Eukaryota</taxon>
        <taxon>Metazoa</taxon>
        <taxon>Ecdysozoa</taxon>
        <taxon>Arthropoda</taxon>
        <taxon>Hexapoda</taxon>
        <taxon>Insecta</taxon>
        <taxon>Pterygota</taxon>
        <taxon>Neoptera</taxon>
        <taxon>Endopterygota</taxon>
        <taxon>Diptera</taxon>
        <taxon>Nematocera</taxon>
        <taxon>Culicoidea</taxon>
        <taxon>Culicidae</taxon>
        <taxon>Anophelinae</taxon>
        <taxon>Anopheles</taxon>
    </lineage>
</organism>
<evidence type="ECO:0000313" key="2">
    <source>
        <dbReference type="EnsemblMetazoa" id="ACOM023965-PA.1"/>
    </source>
</evidence>
<dbReference type="EnsemblMetazoa" id="ACOM023965-RA">
    <property type="protein sequence ID" value="ACOM023965-PA.1"/>
    <property type="gene ID" value="ACOM023965"/>
</dbReference>
<feature type="compositionally biased region" description="Basic and acidic residues" evidence="1">
    <location>
        <begin position="49"/>
        <end position="63"/>
    </location>
</feature>
<accession>A0A8W7P1Z0</accession>
<proteinExistence type="predicted"/>
<reference evidence="2" key="1">
    <citation type="submission" date="2022-08" db="UniProtKB">
        <authorList>
            <consortium name="EnsemblMetazoa"/>
        </authorList>
    </citation>
    <scope>IDENTIFICATION</scope>
</reference>
<dbReference type="AlphaFoldDB" id="A0A8W7P1Z0"/>
<evidence type="ECO:0000256" key="1">
    <source>
        <dbReference type="SAM" id="MobiDB-lite"/>
    </source>
</evidence>
<name>A0A8W7P1Z0_ANOCL</name>